<keyword evidence="4" id="KW-1185">Reference proteome</keyword>
<evidence type="ECO:0000259" key="2">
    <source>
        <dbReference type="Pfam" id="PF08241"/>
    </source>
</evidence>
<gene>
    <name evidence="3" type="ORF">SLS63_008615</name>
</gene>
<dbReference type="InterPro" id="IPR029063">
    <property type="entry name" value="SAM-dependent_MTases_sf"/>
</dbReference>
<organism evidence="3 4">
    <name type="scientific">Diaporthe eres</name>
    <name type="common">Phomopsis oblonga</name>
    <dbReference type="NCBI Taxonomy" id="83184"/>
    <lineage>
        <taxon>Eukaryota</taxon>
        <taxon>Fungi</taxon>
        <taxon>Dikarya</taxon>
        <taxon>Ascomycota</taxon>
        <taxon>Pezizomycotina</taxon>
        <taxon>Sordariomycetes</taxon>
        <taxon>Sordariomycetidae</taxon>
        <taxon>Diaporthales</taxon>
        <taxon>Diaporthaceae</taxon>
        <taxon>Diaporthe</taxon>
        <taxon>Diaporthe eres species complex</taxon>
    </lineage>
</organism>
<sequence length="355" mass="39172">MRIFRPLLLQSLLHISNTQRTKQNILKTSMSTTTTTTPPSKVPEGASAMQKILESSYGEDWQQFLIETMRSISAPLAQKALAQVGLGAGTTEPYRLLEQGCGMGVVAPMLHETVPMEVQEKSSVLCGDFSAPLVEAVKGRIAKEGWVNCEAQVVDAQVSMVVLRALSKKMNSGLPSESFTHVVGNIVYHTIPNSLAALKDSIRLIQPGGAFALTTWHSQNGAWVCDVREAFNSLPSRLLPPDYNFHMPMQLTDDGHWDNVDWLRGTLTDQGLVDVQVDVLATLTPIKSPEHFMKTSAMMIEYAGKLTLGLDLKTDRDKVEEIKELVEKHLVEKYGKDGKWTLTWVSIIASGRKPS</sequence>
<dbReference type="Proteomes" id="UP001430848">
    <property type="component" value="Unassembled WGS sequence"/>
</dbReference>
<dbReference type="SUPFAM" id="SSF53335">
    <property type="entry name" value="S-adenosyl-L-methionine-dependent methyltransferases"/>
    <property type="match status" value="1"/>
</dbReference>
<feature type="region of interest" description="Disordered" evidence="1">
    <location>
        <begin position="24"/>
        <end position="44"/>
    </location>
</feature>
<dbReference type="Gene3D" id="3.40.50.150">
    <property type="entry name" value="Vaccinia Virus protein VP39"/>
    <property type="match status" value="1"/>
</dbReference>
<protein>
    <recommendedName>
        <fullName evidence="2">Methyltransferase type 11 domain-containing protein</fullName>
    </recommendedName>
</protein>
<accession>A0ABR1P239</accession>
<feature type="compositionally biased region" description="Low complexity" evidence="1">
    <location>
        <begin position="28"/>
        <end position="39"/>
    </location>
</feature>
<proteinExistence type="predicted"/>
<reference evidence="3 4" key="1">
    <citation type="submission" date="2024-02" db="EMBL/GenBank/DDBJ databases">
        <title>De novo assembly and annotation of 12 fungi associated with fruit tree decline syndrome in Ontario, Canada.</title>
        <authorList>
            <person name="Sulman M."/>
            <person name="Ellouze W."/>
            <person name="Ilyukhin E."/>
        </authorList>
    </citation>
    <scope>NUCLEOTIDE SEQUENCE [LARGE SCALE GENOMIC DNA]</scope>
    <source>
        <strain evidence="3 4">M169</strain>
    </source>
</reference>
<dbReference type="InterPro" id="IPR013216">
    <property type="entry name" value="Methyltransf_11"/>
</dbReference>
<name>A0ABR1P239_DIAER</name>
<feature type="domain" description="Methyltransferase type 11" evidence="2">
    <location>
        <begin position="97"/>
        <end position="212"/>
    </location>
</feature>
<dbReference type="EMBL" id="JAKNSF020000056">
    <property type="protein sequence ID" value="KAK7724635.1"/>
    <property type="molecule type" value="Genomic_DNA"/>
</dbReference>
<evidence type="ECO:0000313" key="3">
    <source>
        <dbReference type="EMBL" id="KAK7724635.1"/>
    </source>
</evidence>
<comment type="caution">
    <text evidence="3">The sequence shown here is derived from an EMBL/GenBank/DDBJ whole genome shotgun (WGS) entry which is preliminary data.</text>
</comment>
<evidence type="ECO:0000313" key="4">
    <source>
        <dbReference type="Proteomes" id="UP001430848"/>
    </source>
</evidence>
<evidence type="ECO:0000256" key="1">
    <source>
        <dbReference type="SAM" id="MobiDB-lite"/>
    </source>
</evidence>
<dbReference type="Pfam" id="PF08241">
    <property type="entry name" value="Methyltransf_11"/>
    <property type="match status" value="1"/>
</dbReference>